<evidence type="ECO:0000256" key="2">
    <source>
        <dbReference type="ARBA" id="ARBA00022747"/>
    </source>
</evidence>
<dbReference type="AlphaFoldDB" id="A0A4R5MLN0"/>
<proteinExistence type="inferred from homology"/>
<accession>A0A4R5MLN0</accession>
<evidence type="ECO:0000313" key="6">
    <source>
        <dbReference type="EMBL" id="TDG36386.1"/>
    </source>
</evidence>
<dbReference type="InterPro" id="IPR000055">
    <property type="entry name" value="Restrct_endonuc_typeI_TRD"/>
</dbReference>
<dbReference type="Proteomes" id="UP000295668">
    <property type="component" value="Unassembled WGS sequence"/>
</dbReference>
<evidence type="ECO:0000256" key="4">
    <source>
        <dbReference type="SAM" id="Coils"/>
    </source>
</evidence>
<comment type="caution">
    <text evidence="6">The sequence shown here is derived from an EMBL/GenBank/DDBJ whole genome shotgun (WGS) entry which is preliminary data.</text>
</comment>
<comment type="similarity">
    <text evidence="1">Belongs to the type-I restriction system S methylase family.</text>
</comment>
<dbReference type="InterPro" id="IPR044946">
    <property type="entry name" value="Restrct_endonuc_typeI_TRD_sf"/>
</dbReference>
<evidence type="ECO:0000259" key="5">
    <source>
        <dbReference type="Pfam" id="PF01420"/>
    </source>
</evidence>
<keyword evidence="3" id="KW-0238">DNA-binding</keyword>
<organism evidence="6 7">
    <name type="scientific">Pedobacter changchengzhani</name>
    <dbReference type="NCBI Taxonomy" id="2529274"/>
    <lineage>
        <taxon>Bacteria</taxon>
        <taxon>Pseudomonadati</taxon>
        <taxon>Bacteroidota</taxon>
        <taxon>Sphingobacteriia</taxon>
        <taxon>Sphingobacteriales</taxon>
        <taxon>Sphingobacteriaceae</taxon>
        <taxon>Pedobacter</taxon>
    </lineage>
</organism>
<evidence type="ECO:0000313" key="7">
    <source>
        <dbReference type="Proteomes" id="UP000295668"/>
    </source>
</evidence>
<dbReference type="GO" id="GO:0009307">
    <property type="term" value="P:DNA restriction-modification system"/>
    <property type="evidence" value="ECO:0007669"/>
    <property type="project" value="UniProtKB-KW"/>
</dbReference>
<gene>
    <name evidence="6" type="ORF">EZJ43_07660</name>
</gene>
<keyword evidence="2" id="KW-0680">Restriction system</keyword>
<dbReference type="Gene3D" id="3.90.220.20">
    <property type="entry name" value="DNA methylase specificity domains"/>
    <property type="match status" value="2"/>
</dbReference>
<evidence type="ECO:0000256" key="1">
    <source>
        <dbReference type="ARBA" id="ARBA00010923"/>
    </source>
</evidence>
<dbReference type="EMBL" id="SJCY01000004">
    <property type="protein sequence ID" value="TDG36386.1"/>
    <property type="molecule type" value="Genomic_DNA"/>
</dbReference>
<feature type="domain" description="Type I restriction modification DNA specificity" evidence="5">
    <location>
        <begin position="1"/>
        <end position="37"/>
    </location>
</feature>
<evidence type="ECO:0000256" key="3">
    <source>
        <dbReference type="ARBA" id="ARBA00023125"/>
    </source>
</evidence>
<dbReference type="Pfam" id="PF01420">
    <property type="entry name" value="Methylase_S"/>
    <property type="match status" value="1"/>
</dbReference>
<dbReference type="GO" id="GO:0003677">
    <property type="term" value="F:DNA binding"/>
    <property type="evidence" value="ECO:0007669"/>
    <property type="project" value="UniProtKB-KW"/>
</dbReference>
<keyword evidence="4" id="KW-0175">Coiled coil</keyword>
<feature type="coiled-coil region" evidence="4">
    <location>
        <begin position="21"/>
        <end position="48"/>
    </location>
</feature>
<sequence length="61" mass="7119">MRSFQIPFPPLSMQTQIVSKLDNLMKTCDDLETSIKQSQLQNEQLLQQVLKEALEVREENI</sequence>
<reference evidence="6 7" key="1">
    <citation type="submission" date="2019-02" db="EMBL/GenBank/DDBJ databases">
        <title>Pedobacter sp. nov., a novel speices isolated from soil of pinguins habitat in Antarcitica.</title>
        <authorList>
            <person name="He R.-H."/>
        </authorList>
    </citation>
    <scope>NUCLEOTIDE SEQUENCE [LARGE SCALE GENOMIC DNA]</scope>
    <source>
        <strain evidence="6 7">E01020</strain>
    </source>
</reference>
<name>A0A4R5MLN0_9SPHI</name>
<dbReference type="OrthoDB" id="825893at2"/>
<dbReference type="SUPFAM" id="SSF116734">
    <property type="entry name" value="DNA methylase specificity domain"/>
    <property type="match status" value="1"/>
</dbReference>
<keyword evidence="7" id="KW-1185">Reference proteome</keyword>
<protein>
    <recommendedName>
        <fullName evidence="5">Type I restriction modification DNA specificity domain-containing protein</fullName>
    </recommendedName>
</protein>